<dbReference type="EMBL" id="CP058909">
    <property type="protein sequence ID" value="QLH81965.1"/>
    <property type="molecule type" value="Genomic_DNA"/>
</dbReference>
<dbReference type="Gene3D" id="1.10.472.10">
    <property type="entry name" value="Cyclin-like"/>
    <property type="match status" value="1"/>
</dbReference>
<evidence type="ECO:0000259" key="4">
    <source>
        <dbReference type="Pfam" id="PF00382"/>
    </source>
</evidence>
<dbReference type="GeneID" id="56082951"/>
<dbReference type="Proteomes" id="UP000509346">
    <property type="component" value="Chromosome"/>
</dbReference>
<dbReference type="GO" id="GO:0070897">
    <property type="term" value="P:transcription preinitiation complex assembly"/>
    <property type="evidence" value="ECO:0007669"/>
    <property type="project" value="InterPro"/>
</dbReference>
<feature type="compositionally biased region" description="Low complexity" evidence="3">
    <location>
        <begin position="50"/>
        <end position="59"/>
    </location>
</feature>
<proteinExistence type="predicted"/>
<keyword evidence="6" id="KW-1185">Reference proteome</keyword>
<dbReference type="OrthoDB" id="350331at2157"/>
<dbReference type="AlphaFoldDB" id="A0A7D5PAR3"/>
<dbReference type="PANTHER" id="PTHR11618">
    <property type="entry name" value="TRANSCRIPTION INITIATION FACTOR IIB-RELATED"/>
    <property type="match status" value="1"/>
</dbReference>
<dbReference type="Pfam" id="PF00382">
    <property type="entry name" value="TFIIB"/>
    <property type="match status" value="2"/>
</dbReference>
<dbReference type="GO" id="GO:0097550">
    <property type="term" value="C:transcription preinitiation complex"/>
    <property type="evidence" value="ECO:0007669"/>
    <property type="project" value="TreeGrafter"/>
</dbReference>
<dbReference type="PANTHER" id="PTHR11618:SF13">
    <property type="entry name" value="TRANSCRIPTION INITIATION FACTOR IIB"/>
    <property type="match status" value="1"/>
</dbReference>
<gene>
    <name evidence="5" type="ORF">HZS54_10140</name>
</gene>
<accession>A0A7D5PAR3</accession>
<dbReference type="Gene3D" id="1.10.472.170">
    <property type="match status" value="1"/>
</dbReference>
<keyword evidence="2" id="KW-0804">Transcription</keyword>
<dbReference type="SUPFAM" id="SSF47954">
    <property type="entry name" value="Cyclin-like"/>
    <property type="match status" value="2"/>
</dbReference>
<feature type="region of interest" description="Disordered" evidence="3">
    <location>
        <begin position="43"/>
        <end position="64"/>
    </location>
</feature>
<feature type="domain" description="Transcription factor TFIIB cyclin-like" evidence="4">
    <location>
        <begin position="97"/>
        <end position="161"/>
    </location>
</feature>
<dbReference type="InterPro" id="IPR036915">
    <property type="entry name" value="Cyclin-like_sf"/>
</dbReference>
<dbReference type="GO" id="GO:0017025">
    <property type="term" value="F:TBP-class protein binding"/>
    <property type="evidence" value="ECO:0007669"/>
    <property type="project" value="InterPro"/>
</dbReference>
<dbReference type="KEGG" id="hpel:HZS54_10140"/>
<name>A0A7D5PAR3_9EURY</name>
<sequence length="253" mass="27759">MTVSSATCPLCGSSETEPINETELLCSECSFIVTGPDKVANEYKQENARSRTSSNSESTTGEWEDKVAVRDSSDGTLVEMIAIAEEFVRALRGDSDNCIKTAEMLAEAWQDQYFQGRSVSVGIAAVIYASFRQQKSPRPLRVVAQTCEISDQQLRTGYRALRTEYDVHSEITPPAMYLPFLRCQLSLDQAVERRAREILSSEIESTGSPTSLASACIYLAAKEQGRSVTLAKVGAACGVSKETVWKKTQEISN</sequence>
<dbReference type="InterPro" id="IPR000812">
    <property type="entry name" value="TFIIB"/>
</dbReference>
<evidence type="ECO:0000256" key="2">
    <source>
        <dbReference type="ARBA" id="ARBA00023163"/>
    </source>
</evidence>
<organism evidence="5 6">
    <name type="scientific">Halosimplex pelagicum</name>
    <dbReference type="NCBI Taxonomy" id="869886"/>
    <lineage>
        <taxon>Archaea</taxon>
        <taxon>Methanobacteriati</taxon>
        <taxon>Methanobacteriota</taxon>
        <taxon>Stenosarchaea group</taxon>
        <taxon>Halobacteria</taxon>
        <taxon>Halobacteriales</taxon>
        <taxon>Haloarculaceae</taxon>
        <taxon>Halosimplex</taxon>
    </lineage>
</organism>
<keyword evidence="5" id="KW-0648">Protein biosynthesis</keyword>
<dbReference type="InterPro" id="IPR013150">
    <property type="entry name" value="TFIIB_cyclin"/>
</dbReference>
<evidence type="ECO:0000256" key="1">
    <source>
        <dbReference type="ARBA" id="ARBA00023015"/>
    </source>
</evidence>
<keyword evidence="5" id="KW-0396">Initiation factor</keyword>
<evidence type="ECO:0000256" key="3">
    <source>
        <dbReference type="SAM" id="MobiDB-lite"/>
    </source>
</evidence>
<dbReference type="RefSeq" id="WP_179922433.1">
    <property type="nucleotide sequence ID" value="NZ_CP058909.1"/>
</dbReference>
<evidence type="ECO:0000313" key="6">
    <source>
        <dbReference type="Proteomes" id="UP000509346"/>
    </source>
</evidence>
<reference evidence="5 6" key="1">
    <citation type="submission" date="2020-07" db="EMBL/GenBank/DDBJ databases">
        <title>Halosimplex litoreum sp. nov. and Halosimplex rubrum sp. nov., isolated from different salt environments.</title>
        <authorList>
            <person name="Cui H."/>
        </authorList>
    </citation>
    <scope>NUCLEOTIDE SEQUENCE [LARGE SCALE GENOMIC DNA]</scope>
    <source>
        <strain evidence="5 6">R2</strain>
    </source>
</reference>
<evidence type="ECO:0000313" key="5">
    <source>
        <dbReference type="EMBL" id="QLH81965.1"/>
    </source>
</evidence>
<dbReference type="PRINTS" id="PR00685">
    <property type="entry name" value="TIFACTORIIB"/>
</dbReference>
<dbReference type="GO" id="GO:0003743">
    <property type="term" value="F:translation initiation factor activity"/>
    <property type="evidence" value="ECO:0007669"/>
    <property type="project" value="UniProtKB-KW"/>
</dbReference>
<dbReference type="CDD" id="cd00043">
    <property type="entry name" value="CYCLIN_SF"/>
    <property type="match status" value="1"/>
</dbReference>
<protein>
    <submittedName>
        <fullName evidence="5">Transcription initiation factor IIB family protein</fullName>
    </submittedName>
</protein>
<feature type="domain" description="Transcription factor TFIIB cyclin-like" evidence="4">
    <location>
        <begin position="172"/>
        <end position="250"/>
    </location>
</feature>
<keyword evidence="1" id="KW-0805">Transcription regulation</keyword>